<dbReference type="AlphaFoldDB" id="A0A4Q5HI94"/>
<name>A0A4Q5HI94_9BACE</name>
<keyword evidence="1" id="KW-0479">Metal-binding</keyword>
<dbReference type="GO" id="GO:0008270">
    <property type="term" value="F:zinc ion binding"/>
    <property type="evidence" value="ECO:0007669"/>
    <property type="project" value="UniProtKB-KW"/>
</dbReference>
<accession>A0A4Q5HI94</accession>
<comment type="caution">
    <text evidence="3">The sequence shown here is derived from an EMBL/GenBank/DDBJ whole genome shotgun (WGS) entry which is preliminary data.</text>
</comment>
<organism evidence="3 4">
    <name type="scientific">Bacteroides intestinalis</name>
    <dbReference type="NCBI Taxonomy" id="329854"/>
    <lineage>
        <taxon>Bacteria</taxon>
        <taxon>Pseudomonadati</taxon>
        <taxon>Bacteroidota</taxon>
        <taxon>Bacteroidia</taxon>
        <taxon>Bacteroidales</taxon>
        <taxon>Bacteroidaceae</taxon>
        <taxon>Bacteroides</taxon>
    </lineage>
</organism>
<sequence length="584" mass="67676">MITISNFEKYVLPQILMRGEDYYESDAVLEIEEESPGEWIATVCGTENYEVTVSMEGNEIIAWECDCPYDGNICKHVVATLLAIRDSRNKVARFLSAKEVDSQVSIPEKNAAKMVMDEEMEQILLFAEPDKLSDFVLKYASSHSDFKSALFETFLPKKPVAKLSVDYQMEIEKCFNSAYKNGPKRGRYYEPEIDWDEVSGKVDGYLAKATLLLQRQDLEEAATIALQILRSIGNNHIEEDFLYNDDDIDFEISCEDAGDLLLEIVKHSGASQVLKENILNEATKISKMATYREYELYDMDELVQQIMFSVQSKEEALLSINHLIEERKEHRELYKLVLRKVEILEELGKTVEAEATLSEFLYLPEIRRREAEKLLNGKCYEKAISMLNEGIVIAEKAGEYGILREWREQLLSIYEEVHDVAKVIEMCRLLFIHTNGSLDYYHKLKSLISSTDWKEYLSTLLQETTFFDYWGSGNTKAEIYIEEKEYDKLFSFLSTVEYRRLDALVQYASHLNATHSSEILSLFTDDLRVYAEKNLGRSHYEYIARVLRGMRKLNGGKDVVKQLVDEFRVLYKRRPAMMQELGEF</sequence>
<keyword evidence="1" id="KW-0863">Zinc-finger</keyword>
<dbReference type="PROSITE" id="PS50966">
    <property type="entry name" value="ZF_SWIM"/>
    <property type="match status" value="1"/>
</dbReference>
<protein>
    <recommendedName>
        <fullName evidence="2">SWIM-type domain-containing protein</fullName>
    </recommendedName>
</protein>
<evidence type="ECO:0000256" key="1">
    <source>
        <dbReference type="PROSITE-ProRule" id="PRU00325"/>
    </source>
</evidence>
<keyword evidence="4" id="KW-1185">Reference proteome</keyword>
<proteinExistence type="predicted"/>
<dbReference type="Pfam" id="PF04434">
    <property type="entry name" value="SWIM"/>
    <property type="match status" value="1"/>
</dbReference>
<gene>
    <name evidence="3" type="ORF">EAJ06_02920</name>
</gene>
<dbReference type="Proteomes" id="UP000291191">
    <property type="component" value="Unassembled WGS sequence"/>
</dbReference>
<dbReference type="EMBL" id="RCXO01000002">
    <property type="protein sequence ID" value="RYT82573.1"/>
    <property type="molecule type" value="Genomic_DNA"/>
</dbReference>
<dbReference type="InterPro" id="IPR007527">
    <property type="entry name" value="Znf_SWIM"/>
</dbReference>
<dbReference type="RefSeq" id="WP_130069751.1">
    <property type="nucleotide sequence ID" value="NZ_RCXO01000002.1"/>
</dbReference>
<reference evidence="3 4" key="1">
    <citation type="journal article" date="2019" name="Science, e1252229">
        <title>Invertible promoters mediate bacterial phase variation, antibiotic resistance, and host adaptation in the gut.</title>
        <authorList>
            <person name="Jiang X."/>
            <person name="Hall A.B."/>
            <person name="Arthur T.D."/>
            <person name="Plichta D.R."/>
            <person name="Covington C.T."/>
            <person name="Poyet M."/>
            <person name="Crothers J."/>
            <person name="Moses P.L."/>
            <person name="Tolonen A.C."/>
            <person name="Vlamakis H."/>
            <person name="Alm E.J."/>
            <person name="Xavier R.J."/>
        </authorList>
    </citation>
    <scope>NUCLEOTIDE SEQUENCE [LARGE SCALE GENOMIC DNA]</scope>
    <source>
        <strain evidence="4">bf_0095</strain>
    </source>
</reference>
<keyword evidence="1" id="KW-0862">Zinc</keyword>
<evidence type="ECO:0000259" key="2">
    <source>
        <dbReference type="PROSITE" id="PS50966"/>
    </source>
</evidence>
<feature type="domain" description="SWIM-type" evidence="2">
    <location>
        <begin position="49"/>
        <end position="85"/>
    </location>
</feature>
<dbReference type="OrthoDB" id="9760715at2"/>
<evidence type="ECO:0000313" key="3">
    <source>
        <dbReference type="EMBL" id="RYT82573.1"/>
    </source>
</evidence>
<evidence type="ECO:0000313" key="4">
    <source>
        <dbReference type="Proteomes" id="UP000291191"/>
    </source>
</evidence>